<dbReference type="EMBL" id="CAJRGZ010000019">
    <property type="protein sequence ID" value="CAG5162580.1"/>
    <property type="molecule type" value="Genomic_DNA"/>
</dbReference>
<evidence type="ECO:0000256" key="1">
    <source>
        <dbReference type="SAM" id="MobiDB-lite"/>
    </source>
</evidence>
<dbReference type="Proteomes" id="UP000676310">
    <property type="component" value="Unassembled WGS sequence"/>
</dbReference>
<evidence type="ECO:0000313" key="2">
    <source>
        <dbReference type="EMBL" id="CAG5162580.1"/>
    </source>
</evidence>
<organism evidence="2 3">
    <name type="scientific">Alternaria atra</name>
    <dbReference type="NCBI Taxonomy" id="119953"/>
    <lineage>
        <taxon>Eukaryota</taxon>
        <taxon>Fungi</taxon>
        <taxon>Dikarya</taxon>
        <taxon>Ascomycota</taxon>
        <taxon>Pezizomycotina</taxon>
        <taxon>Dothideomycetes</taxon>
        <taxon>Pleosporomycetidae</taxon>
        <taxon>Pleosporales</taxon>
        <taxon>Pleosporineae</taxon>
        <taxon>Pleosporaceae</taxon>
        <taxon>Alternaria</taxon>
        <taxon>Alternaria sect. Ulocladioides</taxon>
    </lineage>
</organism>
<reference evidence="2" key="1">
    <citation type="submission" date="2021-05" db="EMBL/GenBank/DDBJ databases">
        <authorList>
            <person name="Stam R."/>
        </authorList>
    </citation>
    <scope>NUCLEOTIDE SEQUENCE</scope>
    <source>
        <strain evidence="2">CS162</strain>
    </source>
</reference>
<keyword evidence="3" id="KW-1185">Reference proteome</keyword>
<protein>
    <submittedName>
        <fullName evidence="2">Uncharacterized protein</fullName>
    </submittedName>
</protein>
<dbReference type="AlphaFoldDB" id="A0A8J2IBF6"/>
<feature type="compositionally biased region" description="Basic and acidic residues" evidence="1">
    <location>
        <begin position="29"/>
        <end position="47"/>
    </location>
</feature>
<dbReference type="GeneID" id="67018114"/>
<sequence>MVSHITKRTRKDSYRSTSYEPRLATDVGSFDKRMEEARDHQSRELTSEQLDRAQALANIKLNYQCPDEGLIKKMRKRNAALFNQAGKRFALSTLPTSSTLLSSQINQFASNLPAPQLCPPNISFTISQPLLSAQSLADRQSWEDIAKKSIIHKALSLDKVWDRKTWKQKASNIERLKLLKDDGYDIAPLQGIKGKRVSADAIITALLAHIKTRKVNDTDSASAVVAPTTLLPPSAISEEVSEPTQEDSCGSHATPIIANKEGEISDEKSGITAAALLSGIVPRKVPEVERMKMERQLWVTSPLAGIKRKHTHDDEYQPDWSELNPHKALHDFYNEAKTNRLIESPCTCCMYDKVMRVLTREEASKAFEEQAFDIVKRRIGRDIFRYSRAVRRLRHFQVSTASSQYVATSKPSRIILQPQASPVHLPSGLHACISANGMNLIIEELKHIAYGCNGDNNMYIKDPEETEDRESDQLMEAGKTGNEQFLYQVRLSTTPALQMIIEGETTALIGLVKRLYESELTHCHRWQYDADLMEVIADNRVPWRLSDATQSALEHLEKLLETGQTLGGVEVRLGYVGSPDKARSR</sequence>
<dbReference type="OrthoDB" id="3795771at2759"/>
<gene>
    <name evidence="2" type="ORF">ALTATR162_LOCUS6246</name>
</gene>
<accession>A0A8J2IBF6</accession>
<name>A0A8J2IBF6_9PLEO</name>
<dbReference type="RefSeq" id="XP_043169802.1">
    <property type="nucleotide sequence ID" value="XM_043313867.1"/>
</dbReference>
<comment type="caution">
    <text evidence="2">The sequence shown here is derived from an EMBL/GenBank/DDBJ whole genome shotgun (WGS) entry which is preliminary data.</text>
</comment>
<evidence type="ECO:0000313" key="3">
    <source>
        <dbReference type="Proteomes" id="UP000676310"/>
    </source>
</evidence>
<feature type="region of interest" description="Disordered" evidence="1">
    <location>
        <begin position="25"/>
        <end position="47"/>
    </location>
</feature>
<proteinExistence type="predicted"/>